<name>A0A7W6K279_9HYPH</name>
<feature type="transmembrane region" description="Helical" evidence="1">
    <location>
        <begin position="99"/>
        <end position="119"/>
    </location>
</feature>
<protein>
    <submittedName>
        <fullName evidence="2">Uncharacterized membrane protein YoaK (UPF0700 family)</fullName>
    </submittedName>
</protein>
<sequence length="245" mass="26124">MKTYFLSLADRDRSERGDRHLAYVLAFVAGGVNAGGFMAVHQYTSHMSGMISSLADNIVLGNMKLVGLALGAIAAFVSGAATSAILINWARRRNLHSQYALPLALEAALFVVFAGSIAVSDIAPMRYTLLIVVLLCYVMGLQNAMITKLSGARIRTTHVTGMVTDVGIEFGKLLYRNGPLPRPGLPPVRADRAKLQLLLSMIGLFFSGGICGAFLFALFGLPAALVFAIPLTLIAIFPLVADVRA</sequence>
<evidence type="ECO:0000313" key="2">
    <source>
        <dbReference type="EMBL" id="MBB4103796.1"/>
    </source>
</evidence>
<gene>
    <name evidence="2" type="ORF">GGQ66_002364</name>
</gene>
<feature type="transmembrane region" description="Helical" evidence="1">
    <location>
        <begin position="63"/>
        <end position="87"/>
    </location>
</feature>
<proteinExistence type="predicted"/>
<dbReference type="EMBL" id="JACIDU010000008">
    <property type="protein sequence ID" value="MBB4103796.1"/>
    <property type="molecule type" value="Genomic_DNA"/>
</dbReference>
<evidence type="ECO:0000256" key="1">
    <source>
        <dbReference type="SAM" id="Phobius"/>
    </source>
</evidence>
<comment type="caution">
    <text evidence="2">The sequence shown here is derived from an EMBL/GenBank/DDBJ whole genome shotgun (WGS) entry which is preliminary data.</text>
</comment>
<keyword evidence="1" id="KW-0472">Membrane</keyword>
<organism evidence="2 3">
    <name type="scientific">Allorhizobium borbori</name>
    <dbReference type="NCBI Taxonomy" id="485907"/>
    <lineage>
        <taxon>Bacteria</taxon>
        <taxon>Pseudomonadati</taxon>
        <taxon>Pseudomonadota</taxon>
        <taxon>Alphaproteobacteria</taxon>
        <taxon>Hyphomicrobiales</taxon>
        <taxon>Rhizobiaceae</taxon>
        <taxon>Rhizobium/Agrobacterium group</taxon>
        <taxon>Allorhizobium</taxon>
    </lineage>
</organism>
<dbReference type="AlphaFoldDB" id="A0A7W6K279"/>
<feature type="transmembrane region" description="Helical" evidence="1">
    <location>
        <begin position="21"/>
        <end position="43"/>
    </location>
</feature>
<dbReference type="PANTHER" id="PTHR37314">
    <property type="entry name" value="SLR0142 PROTEIN"/>
    <property type="match status" value="1"/>
</dbReference>
<dbReference type="InterPro" id="IPR010699">
    <property type="entry name" value="DUF1275"/>
</dbReference>
<keyword evidence="3" id="KW-1185">Reference proteome</keyword>
<accession>A0A7W6K279</accession>
<dbReference type="Pfam" id="PF06912">
    <property type="entry name" value="DUF1275"/>
    <property type="match status" value="1"/>
</dbReference>
<reference evidence="2 3" key="1">
    <citation type="submission" date="2020-08" db="EMBL/GenBank/DDBJ databases">
        <title>Genomic Encyclopedia of Type Strains, Phase IV (KMG-IV): sequencing the most valuable type-strain genomes for metagenomic binning, comparative biology and taxonomic classification.</title>
        <authorList>
            <person name="Goeker M."/>
        </authorList>
    </citation>
    <scope>NUCLEOTIDE SEQUENCE [LARGE SCALE GENOMIC DNA]</scope>
    <source>
        <strain evidence="2 3">DSM 26385</strain>
    </source>
</reference>
<dbReference type="RefSeq" id="WP_183792654.1">
    <property type="nucleotide sequence ID" value="NZ_JACIDU010000008.1"/>
</dbReference>
<keyword evidence="1" id="KW-0812">Transmembrane</keyword>
<keyword evidence="1" id="KW-1133">Transmembrane helix</keyword>
<dbReference type="PANTHER" id="PTHR37314:SF4">
    <property type="entry name" value="UPF0700 TRANSMEMBRANE PROTEIN YOAK"/>
    <property type="match status" value="1"/>
</dbReference>
<dbReference type="Proteomes" id="UP000584824">
    <property type="component" value="Unassembled WGS sequence"/>
</dbReference>
<evidence type="ECO:0000313" key="3">
    <source>
        <dbReference type="Proteomes" id="UP000584824"/>
    </source>
</evidence>
<feature type="transmembrane region" description="Helical" evidence="1">
    <location>
        <begin position="223"/>
        <end position="241"/>
    </location>
</feature>
<feature type="transmembrane region" description="Helical" evidence="1">
    <location>
        <begin position="197"/>
        <end position="217"/>
    </location>
</feature>
<feature type="transmembrane region" description="Helical" evidence="1">
    <location>
        <begin position="125"/>
        <end position="146"/>
    </location>
</feature>